<keyword evidence="4" id="KW-0560">Oxidoreductase</keyword>
<dbReference type="InterPro" id="IPR023753">
    <property type="entry name" value="FAD/NAD-binding_dom"/>
</dbReference>
<dbReference type="EMBL" id="JBHSQW010000004">
    <property type="protein sequence ID" value="MFC5992983.1"/>
    <property type="molecule type" value="Genomic_DNA"/>
</dbReference>
<keyword evidence="8" id="KW-1185">Reference proteome</keyword>
<dbReference type="InterPro" id="IPR028202">
    <property type="entry name" value="Reductase_C"/>
</dbReference>
<dbReference type="InterPro" id="IPR050446">
    <property type="entry name" value="FAD-oxidoreductase/Apoptosis"/>
</dbReference>
<dbReference type="Gene3D" id="3.30.390.30">
    <property type="match status" value="1"/>
</dbReference>
<dbReference type="PANTHER" id="PTHR43557:SF2">
    <property type="entry name" value="RIESKE DOMAIN-CONTAINING PROTEIN-RELATED"/>
    <property type="match status" value="1"/>
</dbReference>
<evidence type="ECO:0000259" key="5">
    <source>
        <dbReference type="Pfam" id="PF07992"/>
    </source>
</evidence>
<dbReference type="InterPro" id="IPR036188">
    <property type="entry name" value="FAD/NAD-bd_sf"/>
</dbReference>
<dbReference type="RefSeq" id="WP_379582091.1">
    <property type="nucleotide sequence ID" value="NZ_JBHSQW010000004.1"/>
</dbReference>
<accession>A0ABW1IWZ4</accession>
<dbReference type="PRINTS" id="PR00368">
    <property type="entry name" value="FADPNR"/>
</dbReference>
<feature type="domain" description="FAD/NAD(P)-binding" evidence="5">
    <location>
        <begin position="6"/>
        <end position="305"/>
    </location>
</feature>
<keyword evidence="2" id="KW-0285">Flavoprotein</keyword>
<dbReference type="InterPro" id="IPR016156">
    <property type="entry name" value="FAD/NAD-linked_Rdtase_dimer_sf"/>
</dbReference>
<dbReference type="Gene3D" id="3.50.50.60">
    <property type="entry name" value="FAD/NAD(P)-binding domain"/>
    <property type="match status" value="2"/>
</dbReference>
<evidence type="ECO:0000256" key="3">
    <source>
        <dbReference type="ARBA" id="ARBA00022827"/>
    </source>
</evidence>
<evidence type="ECO:0000313" key="7">
    <source>
        <dbReference type="EMBL" id="MFC5992983.1"/>
    </source>
</evidence>
<dbReference type="Proteomes" id="UP001596302">
    <property type="component" value="Unassembled WGS sequence"/>
</dbReference>
<evidence type="ECO:0000259" key="6">
    <source>
        <dbReference type="Pfam" id="PF14759"/>
    </source>
</evidence>
<comment type="caution">
    <text evidence="7">The sequence shown here is derived from an EMBL/GenBank/DDBJ whole genome shotgun (WGS) entry which is preliminary data.</text>
</comment>
<reference evidence="8" key="1">
    <citation type="journal article" date="2019" name="Int. J. Syst. Evol. Microbiol.">
        <title>The Global Catalogue of Microorganisms (GCM) 10K type strain sequencing project: providing services to taxonomists for standard genome sequencing and annotation.</title>
        <authorList>
            <consortium name="The Broad Institute Genomics Platform"/>
            <consortium name="The Broad Institute Genome Sequencing Center for Infectious Disease"/>
            <person name="Wu L."/>
            <person name="Ma J."/>
        </authorList>
    </citation>
    <scope>NUCLEOTIDE SEQUENCE [LARGE SCALE GENOMIC DNA]</scope>
    <source>
        <strain evidence="8">CCM 8391</strain>
    </source>
</reference>
<evidence type="ECO:0000313" key="8">
    <source>
        <dbReference type="Proteomes" id="UP001596302"/>
    </source>
</evidence>
<feature type="domain" description="Reductase C-terminal" evidence="6">
    <location>
        <begin position="327"/>
        <end position="411"/>
    </location>
</feature>
<dbReference type="Pfam" id="PF07992">
    <property type="entry name" value="Pyr_redox_2"/>
    <property type="match status" value="1"/>
</dbReference>
<evidence type="ECO:0000256" key="4">
    <source>
        <dbReference type="ARBA" id="ARBA00023002"/>
    </source>
</evidence>
<dbReference type="PRINTS" id="PR00411">
    <property type="entry name" value="PNDRDTASEI"/>
</dbReference>
<dbReference type="Pfam" id="PF14759">
    <property type="entry name" value="Reductase_C"/>
    <property type="match status" value="1"/>
</dbReference>
<sequence length="413" mass="43642">MTGGTLIVGAGTAGFQLAAGLRERGHRRPIMLVGEEEHLPYHRPPLSKSFFTDEQPCPSSLLIRPADFYPAHDIEVRLGDPVRHIEIPDGDEAPGTAVTRDGAVLRFHDVALVTGAEPRRIGIPGEELGNVVHLRRVDDALRMAAALPRCRSICIIGAGFIGLETAIAARRTGLEVCVVERSDRALGRVCASPVADHLVARHRAEGVCFRFGVAPVRFVGASQVSGVELDTGEVIDCDLVVIGVGVEPRIELARAMALDCGSGVVVDAYGRTGHRRVVAAGDCTVRPAPDTGELIRVESIPHANAQADAAAASLTGAAAAVDSAALWFWSDQGDIKLQIAGLSAGYDDFVIRGDMDGGSFSVLYYRAGKLIACDSVNAPGDFVAARRAVSLGLNVVPAEARNSSRRLRDLLSA</sequence>
<dbReference type="SUPFAM" id="SSF55424">
    <property type="entry name" value="FAD/NAD-linked reductases, dimerisation (C-terminal) domain"/>
    <property type="match status" value="1"/>
</dbReference>
<name>A0ABW1IWZ4_9PSEU</name>
<gene>
    <name evidence="7" type="ORF">ACFQE5_02015</name>
</gene>
<evidence type="ECO:0000256" key="1">
    <source>
        <dbReference type="ARBA" id="ARBA00001974"/>
    </source>
</evidence>
<keyword evidence="3" id="KW-0274">FAD</keyword>
<comment type="cofactor">
    <cofactor evidence="1">
        <name>FAD</name>
        <dbReference type="ChEBI" id="CHEBI:57692"/>
    </cofactor>
</comment>
<evidence type="ECO:0000256" key="2">
    <source>
        <dbReference type="ARBA" id="ARBA00022630"/>
    </source>
</evidence>
<dbReference type="PANTHER" id="PTHR43557">
    <property type="entry name" value="APOPTOSIS-INDUCING FACTOR 1"/>
    <property type="match status" value="1"/>
</dbReference>
<proteinExistence type="predicted"/>
<protein>
    <submittedName>
        <fullName evidence="7">NAD(P)/FAD-dependent oxidoreductase</fullName>
    </submittedName>
</protein>
<dbReference type="SUPFAM" id="SSF51905">
    <property type="entry name" value="FAD/NAD(P)-binding domain"/>
    <property type="match status" value="2"/>
</dbReference>
<organism evidence="7 8">
    <name type="scientific">Pseudonocardia hispaniensis</name>
    <dbReference type="NCBI Taxonomy" id="904933"/>
    <lineage>
        <taxon>Bacteria</taxon>
        <taxon>Bacillati</taxon>
        <taxon>Actinomycetota</taxon>
        <taxon>Actinomycetes</taxon>
        <taxon>Pseudonocardiales</taxon>
        <taxon>Pseudonocardiaceae</taxon>
        <taxon>Pseudonocardia</taxon>
    </lineage>
</organism>